<reference evidence="6" key="1">
    <citation type="journal article" date="2015" name="Nature">
        <title>Complex archaea that bridge the gap between prokaryotes and eukaryotes.</title>
        <authorList>
            <person name="Spang A."/>
            <person name="Saw J.H."/>
            <person name="Jorgensen S.L."/>
            <person name="Zaremba-Niedzwiedzka K."/>
            <person name="Martijn J."/>
            <person name="Lind A.E."/>
            <person name="van Eijk R."/>
            <person name="Schleper C."/>
            <person name="Guy L."/>
            <person name="Ettema T.J."/>
        </authorList>
    </citation>
    <scope>NUCLEOTIDE SEQUENCE</scope>
</reference>
<organism evidence="6">
    <name type="scientific">marine sediment metagenome</name>
    <dbReference type="NCBI Taxonomy" id="412755"/>
    <lineage>
        <taxon>unclassified sequences</taxon>
        <taxon>metagenomes</taxon>
        <taxon>ecological metagenomes</taxon>
    </lineage>
</organism>
<dbReference type="GO" id="GO:0070012">
    <property type="term" value="F:oligopeptidase activity"/>
    <property type="evidence" value="ECO:0007669"/>
    <property type="project" value="TreeGrafter"/>
</dbReference>
<dbReference type="InterPro" id="IPR029058">
    <property type="entry name" value="AB_hydrolase_fold"/>
</dbReference>
<dbReference type="EMBL" id="LAZR01006376">
    <property type="protein sequence ID" value="KKM92560.1"/>
    <property type="molecule type" value="Genomic_DNA"/>
</dbReference>
<dbReference type="GO" id="GO:0005829">
    <property type="term" value="C:cytosol"/>
    <property type="evidence" value="ECO:0007669"/>
    <property type="project" value="TreeGrafter"/>
</dbReference>
<dbReference type="SUPFAM" id="SSF53474">
    <property type="entry name" value="alpha/beta-Hydrolases"/>
    <property type="match status" value="1"/>
</dbReference>
<keyword evidence="1" id="KW-0645">Protease</keyword>
<evidence type="ECO:0000256" key="2">
    <source>
        <dbReference type="ARBA" id="ARBA00022801"/>
    </source>
</evidence>
<dbReference type="PANTHER" id="PTHR42881">
    <property type="entry name" value="PROLYL ENDOPEPTIDASE"/>
    <property type="match status" value="1"/>
</dbReference>
<dbReference type="SUPFAM" id="SSF50993">
    <property type="entry name" value="Peptidase/esterase 'gauge' domain"/>
    <property type="match status" value="1"/>
</dbReference>
<comment type="caution">
    <text evidence="6">The sequence shown here is derived from an EMBL/GenBank/DDBJ whole genome shotgun (WGS) entry which is preliminary data.</text>
</comment>
<evidence type="ECO:0000313" key="6">
    <source>
        <dbReference type="EMBL" id="KKM92560.1"/>
    </source>
</evidence>
<evidence type="ECO:0000259" key="4">
    <source>
        <dbReference type="Pfam" id="PF00326"/>
    </source>
</evidence>
<evidence type="ECO:0000256" key="3">
    <source>
        <dbReference type="ARBA" id="ARBA00022825"/>
    </source>
</evidence>
<proteinExistence type="predicted"/>
<dbReference type="Pfam" id="PF02897">
    <property type="entry name" value="Peptidase_S9_N"/>
    <property type="match status" value="1"/>
</dbReference>
<accession>A0A0F9NUM4</accession>
<dbReference type="PANTHER" id="PTHR42881:SF13">
    <property type="entry name" value="PROLYL ENDOPEPTIDASE"/>
    <property type="match status" value="1"/>
</dbReference>
<dbReference type="Pfam" id="PF00326">
    <property type="entry name" value="Peptidase_S9"/>
    <property type="match status" value="1"/>
</dbReference>
<feature type="domain" description="Peptidase S9A N-terminal" evidence="5">
    <location>
        <begin position="23"/>
        <end position="431"/>
    </location>
</feature>
<keyword evidence="2" id="KW-0378">Hydrolase</keyword>
<dbReference type="InterPro" id="IPR023302">
    <property type="entry name" value="Pept_S9A_N"/>
</dbReference>
<dbReference type="Gene3D" id="2.130.10.120">
    <property type="entry name" value="Prolyl oligopeptidase, N-terminal domain"/>
    <property type="match status" value="1"/>
</dbReference>
<dbReference type="Gene3D" id="3.40.50.1820">
    <property type="entry name" value="alpha/beta hydrolase"/>
    <property type="match status" value="1"/>
</dbReference>
<dbReference type="InterPro" id="IPR001375">
    <property type="entry name" value="Peptidase_S9_cat"/>
</dbReference>
<evidence type="ECO:0000256" key="1">
    <source>
        <dbReference type="ARBA" id="ARBA00022670"/>
    </source>
</evidence>
<sequence length="702" mass="80378">MLNKFCFPILLFFTITTPLEAKSQEQKNNAKSDEYLWLESIRENKSLNWVKAQNSQTVKSLNNTEIYKSSYQENIKLLTSQTRLPNIVQRGEYLYNFWQDTNHKLGIYRRTTLSDYMKKKPKWETVFDLDLLSSVEKTNWVYRGINCLQPNYNRCLLSLSPGGIDAVVVREFDIANKQFVNNGFHLKAAKSHVSWKDENTVFVTTDFGQDSLTHAGYPRIVKLWRRGTNINNAIKLFETPSSSLGVSMARFSDESSNIDIIQEVKSYHSSIYYTYKDGKTSKIPLPNSIELNAYMDGRLFFRLTNDWQFGDETFVQGSIIFSTVDNILAGKQHYELLIAPTETAIISAVNTTKSSLLVSLLNNVKPEIIRFYRTGNKWHSDKLTFDDIGTAFISSSNQSSDDFYISFSNYITPNTLYKYDHRQNELKLVKSEAPQFVSHDLEIKQHWATSKDGTKVPYFITMKKGLKLDGKNPTLMFAYGGFELPTTPYYSSILGSNWLEKGGVFVAANTRGGGEFGPKWHRAALTTQRHKAFEDFEAVAEDIIAKKITSPAYLGIEGQSNGGLLVAATAIRRPELYRAVLSQSPLLDMKRYSKLLAGSSWKAEYGDPDNEAIWNYIKTYSPFHNLEQSKNYPKFFFTASTNDDRVHPGHARKMVAKMQDMKHSVYYYEQLEGGHVSSINNTEQAKLYALIYAYLWEKLKDE</sequence>
<evidence type="ECO:0008006" key="7">
    <source>
        <dbReference type="Google" id="ProtNLM"/>
    </source>
</evidence>
<keyword evidence="3" id="KW-0720">Serine protease</keyword>
<dbReference type="GO" id="GO:0006508">
    <property type="term" value="P:proteolysis"/>
    <property type="evidence" value="ECO:0007669"/>
    <property type="project" value="UniProtKB-KW"/>
</dbReference>
<evidence type="ECO:0000259" key="5">
    <source>
        <dbReference type="Pfam" id="PF02897"/>
    </source>
</evidence>
<dbReference type="PRINTS" id="PR00862">
    <property type="entry name" value="PROLIGOPTASE"/>
</dbReference>
<dbReference type="InterPro" id="IPR002470">
    <property type="entry name" value="Peptidase_S9A"/>
</dbReference>
<protein>
    <recommendedName>
        <fullName evidence="7">Peptidase S9 prolyl oligopeptidase catalytic domain-containing protein</fullName>
    </recommendedName>
</protein>
<dbReference type="GO" id="GO:0004252">
    <property type="term" value="F:serine-type endopeptidase activity"/>
    <property type="evidence" value="ECO:0007669"/>
    <property type="project" value="InterPro"/>
</dbReference>
<dbReference type="AlphaFoldDB" id="A0A0F9NUM4"/>
<gene>
    <name evidence="6" type="ORF">LCGC14_1217250</name>
</gene>
<dbReference type="InterPro" id="IPR051167">
    <property type="entry name" value="Prolyl_oligopep/macrocyclase"/>
</dbReference>
<feature type="domain" description="Peptidase S9 prolyl oligopeptidase catalytic" evidence="4">
    <location>
        <begin position="497"/>
        <end position="701"/>
    </location>
</feature>
<name>A0A0F9NUM4_9ZZZZ</name>